<sequence>MKKVTPRKRKALHELHDNNVKRRIFDEIKQTDVKKLKAAKNVVKTSRRYLYKKKTPRINESKIKDFFKREDISRLVPQKRFATKEGPGYLMQVSIMAAHSKFTAEYGRTVSLSKFAQVRPRNVRKLAMSHREYCVCVYCINVRYKLLSLSRAVMDPCKKKYSEGDIFDIVLCAKGDADSYHKPECINGTCKHCSHKWLISVEQFYQEINEHKVLTWSRWEKEGDTQRRIVTKKTQKGSFLRSWYHWT</sequence>
<accession>A0A6J8EM06</accession>
<keyword evidence="2" id="KW-1185">Reference proteome</keyword>
<proteinExistence type="predicted"/>
<gene>
    <name evidence="1" type="ORF">MCOR_53085</name>
</gene>
<dbReference type="Proteomes" id="UP000507470">
    <property type="component" value="Unassembled WGS sequence"/>
</dbReference>
<dbReference type="EMBL" id="CACVKT020009194">
    <property type="protein sequence ID" value="CAC5420906.1"/>
    <property type="molecule type" value="Genomic_DNA"/>
</dbReference>
<organism evidence="1 2">
    <name type="scientific">Mytilus coruscus</name>
    <name type="common">Sea mussel</name>
    <dbReference type="NCBI Taxonomy" id="42192"/>
    <lineage>
        <taxon>Eukaryota</taxon>
        <taxon>Metazoa</taxon>
        <taxon>Spiralia</taxon>
        <taxon>Lophotrochozoa</taxon>
        <taxon>Mollusca</taxon>
        <taxon>Bivalvia</taxon>
        <taxon>Autobranchia</taxon>
        <taxon>Pteriomorphia</taxon>
        <taxon>Mytilida</taxon>
        <taxon>Mytiloidea</taxon>
        <taxon>Mytilidae</taxon>
        <taxon>Mytilinae</taxon>
        <taxon>Mytilus</taxon>
    </lineage>
</organism>
<dbReference type="AlphaFoldDB" id="A0A6J8EM06"/>
<dbReference type="OrthoDB" id="6152551at2759"/>
<evidence type="ECO:0000313" key="2">
    <source>
        <dbReference type="Proteomes" id="UP000507470"/>
    </source>
</evidence>
<evidence type="ECO:0000313" key="1">
    <source>
        <dbReference type="EMBL" id="CAC5420906.1"/>
    </source>
</evidence>
<reference evidence="1 2" key="1">
    <citation type="submission" date="2020-06" db="EMBL/GenBank/DDBJ databases">
        <authorList>
            <person name="Li R."/>
            <person name="Bekaert M."/>
        </authorList>
    </citation>
    <scope>NUCLEOTIDE SEQUENCE [LARGE SCALE GENOMIC DNA]</scope>
    <source>
        <strain evidence="2">wild</strain>
    </source>
</reference>
<name>A0A6J8EM06_MYTCO</name>
<protein>
    <submittedName>
        <fullName evidence="1">Uncharacterized protein</fullName>
    </submittedName>
</protein>